<dbReference type="Proteomes" id="UP000070544">
    <property type="component" value="Unassembled WGS sequence"/>
</dbReference>
<evidence type="ECO:0000313" key="3">
    <source>
        <dbReference type="Proteomes" id="UP000070544"/>
    </source>
</evidence>
<organism evidence="2 3">
    <name type="scientific">Gonapodya prolifera (strain JEL478)</name>
    <name type="common">Monoblepharis prolifera</name>
    <dbReference type="NCBI Taxonomy" id="1344416"/>
    <lineage>
        <taxon>Eukaryota</taxon>
        <taxon>Fungi</taxon>
        <taxon>Fungi incertae sedis</taxon>
        <taxon>Chytridiomycota</taxon>
        <taxon>Chytridiomycota incertae sedis</taxon>
        <taxon>Monoblepharidomycetes</taxon>
        <taxon>Monoblepharidales</taxon>
        <taxon>Gonapodyaceae</taxon>
        <taxon>Gonapodya</taxon>
    </lineage>
</organism>
<feature type="transmembrane region" description="Helical" evidence="1">
    <location>
        <begin position="83"/>
        <end position="111"/>
    </location>
</feature>
<accession>A0A139ABC2</accession>
<evidence type="ECO:0000256" key="1">
    <source>
        <dbReference type="SAM" id="Phobius"/>
    </source>
</evidence>
<name>A0A139ABC2_GONPJ</name>
<keyword evidence="1" id="KW-0472">Membrane</keyword>
<gene>
    <name evidence="2" type="ORF">M427DRAFT_33678</name>
</gene>
<keyword evidence="1" id="KW-0812">Transmembrane</keyword>
<sequence length="121" mass="13738">MKPYHLNLTDVSSLQLLFPEYSVTQYSSLRFNGQQQYLSAHSTELLGSGAHSPSAAYDVKDPRDWLRWTRKLVTRRGWWSNAFVGWTMVTGVVILGLVAGQWVLSSGFYTVRGEAGRRGRR</sequence>
<evidence type="ECO:0000313" key="2">
    <source>
        <dbReference type="EMBL" id="KXS13703.1"/>
    </source>
</evidence>
<proteinExistence type="predicted"/>
<keyword evidence="1" id="KW-1133">Transmembrane helix</keyword>
<protein>
    <submittedName>
        <fullName evidence="2">Uncharacterized protein</fullName>
    </submittedName>
</protein>
<keyword evidence="3" id="KW-1185">Reference proteome</keyword>
<dbReference type="EMBL" id="KQ965775">
    <property type="protein sequence ID" value="KXS13703.1"/>
    <property type="molecule type" value="Genomic_DNA"/>
</dbReference>
<reference evidence="2 3" key="1">
    <citation type="journal article" date="2015" name="Genome Biol. Evol.">
        <title>Phylogenomic analyses indicate that early fungi evolved digesting cell walls of algal ancestors of land plants.</title>
        <authorList>
            <person name="Chang Y."/>
            <person name="Wang S."/>
            <person name="Sekimoto S."/>
            <person name="Aerts A.L."/>
            <person name="Choi C."/>
            <person name="Clum A."/>
            <person name="LaButti K.M."/>
            <person name="Lindquist E.A."/>
            <person name="Yee Ngan C."/>
            <person name="Ohm R.A."/>
            <person name="Salamov A.A."/>
            <person name="Grigoriev I.V."/>
            <person name="Spatafora J.W."/>
            <person name="Berbee M.L."/>
        </authorList>
    </citation>
    <scope>NUCLEOTIDE SEQUENCE [LARGE SCALE GENOMIC DNA]</scope>
    <source>
        <strain evidence="2 3">JEL478</strain>
    </source>
</reference>
<dbReference type="AlphaFoldDB" id="A0A139ABC2"/>